<dbReference type="EMBL" id="VOSK01000060">
    <property type="protein sequence ID" value="MPR26760.1"/>
    <property type="molecule type" value="Genomic_DNA"/>
</dbReference>
<dbReference type="InterPro" id="IPR014774">
    <property type="entry name" value="KaiC-like_dom"/>
</dbReference>
<evidence type="ECO:0000256" key="2">
    <source>
        <dbReference type="ARBA" id="ARBA00022553"/>
    </source>
</evidence>
<evidence type="ECO:0000313" key="9">
    <source>
        <dbReference type="Proteomes" id="UP000403266"/>
    </source>
</evidence>
<keyword evidence="3" id="KW-0808">Transferase</keyword>
<organism evidence="8 9">
    <name type="scientific">Microvirga tunisiensis</name>
    <dbReference type="NCBI Taxonomy" id="2108360"/>
    <lineage>
        <taxon>Bacteria</taxon>
        <taxon>Pseudomonadati</taxon>
        <taxon>Pseudomonadota</taxon>
        <taxon>Alphaproteobacteria</taxon>
        <taxon>Hyphomicrobiales</taxon>
        <taxon>Methylobacteriaceae</taxon>
        <taxon>Microvirga</taxon>
    </lineage>
</organism>
<dbReference type="RefSeq" id="WP_162003026.1">
    <property type="nucleotide sequence ID" value="NZ_VOSJ01000058.1"/>
</dbReference>
<keyword evidence="4" id="KW-0677">Repeat</keyword>
<keyword evidence="9" id="KW-1185">Reference proteome</keyword>
<evidence type="ECO:0000313" key="8">
    <source>
        <dbReference type="EMBL" id="MPR26760.1"/>
    </source>
</evidence>
<dbReference type="InterPro" id="IPR027417">
    <property type="entry name" value="P-loop_NTPase"/>
</dbReference>
<proteinExistence type="predicted"/>
<dbReference type="PANTHER" id="PTHR42926">
    <property type="match status" value="1"/>
</dbReference>
<name>A0A5N7MJ84_9HYPH</name>
<dbReference type="InterPro" id="IPR030665">
    <property type="entry name" value="KaiC"/>
</dbReference>
<keyword evidence="8" id="KW-0723">Serine/threonine-protein kinase</keyword>
<dbReference type="EC" id="2.7.11.1" evidence="1"/>
<dbReference type="Gene3D" id="3.40.50.300">
    <property type="entry name" value="P-loop containing nucleotide triphosphate hydrolases"/>
    <property type="match status" value="2"/>
</dbReference>
<comment type="caution">
    <text evidence="8">The sequence shown here is derived from an EMBL/GenBank/DDBJ whole genome shotgun (WGS) entry which is preliminary data.</text>
</comment>
<evidence type="ECO:0000256" key="4">
    <source>
        <dbReference type="ARBA" id="ARBA00022737"/>
    </source>
</evidence>
<feature type="domain" description="KaiC" evidence="7">
    <location>
        <begin position="6"/>
        <end position="235"/>
    </location>
</feature>
<dbReference type="AlphaFoldDB" id="A0A5N7MJ84"/>
<reference evidence="8 9" key="1">
    <citation type="journal article" date="2019" name="Syst. Appl. Microbiol.">
        <title>Microvirga tunisiensis sp. nov., a root nodule symbiotic bacterium isolated from Lupinus micranthus and L. luteus grown in Northern Tunisia.</title>
        <authorList>
            <person name="Msaddak A."/>
            <person name="Rejili M."/>
            <person name="Duran D."/>
            <person name="Mars M."/>
            <person name="Palacios J.M."/>
            <person name="Ruiz-Argueso T."/>
            <person name="Rey L."/>
            <person name="Imperial J."/>
        </authorList>
    </citation>
    <scope>NUCLEOTIDE SEQUENCE [LARGE SCALE GENOMIC DNA]</scope>
    <source>
        <strain evidence="8 9">Lmie10</strain>
    </source>
</reference>
<dbReference type="GO" id="GO:0016787">
    <property type="term" value="F:hydrolase activity"/>
    <property type="evidence" value="ECO:0007669"/>
    <property type="project" value="UniProtKB-KW"/>
</dbReference>
<dbReference type="PROSITE" id="PS51146">
    <property type="entry name" value="KAIC"/>
    <property type="match status" value="2"/>
</dbReference>
<keyword evidence="5 8" id="KW-0418">Kinase</keyword>
<dbReference type="InterPro" id="IPR051347">
    <property type="entry name" value="Circadian_clock_KaiC-rel"/>
</dbReference>
<dbReference type="GO" id="GO:0004674">
    <property type="term" value="F:protein serine/threonine kinase activity"/>
    <property type="evidence" value="ECO:0007669"/>
    <property type="project" value="UniProtKB-KW"/>
</dbReference>
<gene>
    <name evidence="8" type="ORF">FS320_16420</name>
</gene>
<dbReference type="Pfam" id="PF06745">
    <property type="entry name" value="ATPase"/>
    <property type="match status" value="2"/>
</dbReference>
<dbReference type="Proteomes" id="UP000403266">
    <property type="component" value="Unassembled WGS sequence"/>
</dbReference>
<evidence type="ECO:0000256" key="3">
    <source>
        <dbReference type="ARBA" id="ARBA00022679"/>
    </source>
</evidence>
<sequence>MPHELTRVETGVEGLDVVLRGGLVAGSSYIIQGPPGAGKTILSNQIAFHQAAFGQHILYVTLLAESHERLFENLSTLTFFDPERLGNGIDYVSAFTTLRDEGLTAVVKLLRQEIARKKSTLLILDGLLNAREKAESNLDVKTFIAELQGHAAFAGCTVVFLTSAQVDESSPEHTMVDGVIQLKEELVGVRSVRRLQIRKSRGVKALHGHHQFEILDRGVVIYPRLEAVLGWPSVPDSPTMARTTSGIADLDAMIGGGLQQGSGTLAIGASGTGKTTLGLNFLARSTPDEPALHFGFYETPERLKLKARSIGLDLDRPLASGALEILWQPSTENLLDGLAHKLLDAVHRRGVKRLFIDGFGGFERAAIDPSRLVDFFTALTNELRALNVTTLGTWELTDLFSRQIQAPTPEISSVIDNLITLRFVDQHAQLRRLISIMKVRDSAFDPSFREFAISDRGVTLPRSFAESEQVLAGTARTNDGTRS</sequence>
<protein>
    <recommendedName>
        <fullName evidence="1">non-specific serine/threonine protein kinase</fullName>
        <ecNumber evidence="1">2.7.11.1</ecNumber>
    </recommendedName>
</protein>
<dbReference type="PANTHER" id="PTHR42926:SF1">
    <property type="entry name" value="CIRCADIAN CLOCK OSCILLATOR PROTEIN KAIC 1"/>
    <property type="match status" value="1"/>
</dbReference>
<dbReference type="InterPro" id="IPR010624">
    <property type="entry name" value="KaiC_dom"/>
</dbReference>
<dbReference type="InterPro" id="IPR003593">
    <property type="entry name" value="AAA+_ATPase"/>
</dbReference>
<keyword evidence="6" id="KW-0378">Hydrolase</keyword>
<keyword evidence="2" id="KW-0597">Phosphoprotein</keyword>
<evidence type="ECO:0000256" key="5">
    <source>
        <dbReference type="ARBA" id="ARBA00022777"/>
    </source>
</evidence>
<evidence type="ECO:0000256" key="1">
    <source>
        <dbReference type="ARBA" id="ARBA00012513"/>
    </source>
</evidence>
<dbReference type="SMART" id="SM00382">
    <property type="entry name" value="AAA"/>
    <property type="match status" value="2"/>
</dbReference>
<evidence type="ECO:0000256" key="6">
    <source>
        <dbReference type="ARBA" id="ARBA00022801"/>
    </source>
</evidence>
<feature type="domain" description="KaiC" evidence="7">
    <location>
        <begin position="241"/>
        <end position="474"/>
    </location>
</feature>
<evidence type="ECO:0000259" key="7">
    <source>
        <dbReference type="PROSITE" id="PS51146"/>
    </source>
</evidence>
<dbReference type="GO" id="GO:0005524">
    <property type="term" value="F:ATP binding"/>
    <property type="evidence" value="ECO:0007669"/>
    <property type="project" value="InterPro"/>
</dbReference>
<dbReference type="SUPFAM" id="SSF52540">
    <property type="entry name" value="P-loop containing nucleoside triphosphate hydrolases"/>
    <property type="match status" value="2"/>
</dbReference>
<accession>A0A5N7MJ84</accession>
<dbReference type="PIRSF" id="PIRSF039117">
    <property type="entry name" value="KaiC"/>
    <property type="match status" value="1"/>
</dbReference>
<dbReference type="CDD" id="cd01124">
    <property type="entry name" value="KaiC-like"/>
    <property type="match status" value="1"/>
</dbReference>